<sequence length="268" mass="29059">MSETLRTVTDFLRAFAPLDLAESWDNVGLLLGETEPPVRRAMTCLTLSPDVAAEAIAGNADFIVSHHPVLFRPIQKLTSDSSEGPMLLSLIRHGIRVYSPHTAFDSAQLGINQQLADALDLRETAPIRPQSSSPDNAVGSGRRGQLPRSMSFGQFLNLVRTKLKILHLQYVGDVGRPVSSVAVACGSAGEFLSDAVKAGCDVFLTGEARFHSCLEAREKNIALVLAGHYATERPAVETLAQVLKQQFPQLQVWASEQECDPVLWSLGS</sequence>
<keyword evidence="8" id="KW-1185">Reference proteome</keyword>
<name>A0A1I3DMF9_9PLAN</name>
<dbReference type="GO" id="GO:0046872">
    <property type="term" value="F:metal ion binding"/>
    <property type="evidence" value="ECO:0007669"/>
    <property type="project" value="UniProtKB-KW"/>
</dbReference>
<comment type="subunit">
    <text evidence="2">Homohexamer.</text>
</comment>
<protein>
    <recommendedName>
        <fullName evidence="3">GTP cyclohydrolase 1 type 2 homolog</fullName>
    </recommendedName>
</protein>
<dbReference type="PANTHER" id="PTHR13799">
    <property type="entry name" value="NGG1 INTERACTING FACTOR 3"/>
    <property type="match status" value="1"/>
</dbReference>
<dbReference type="AlphaFoldDB" id="A0A1I3DMF9"/>
<dbReference type="InterPro" id="IPR036069">
    <property type="entry name" value="DUF34/NIF3_sf"/>
</dbReference>
<dbReference type="OrthoDB" id="9792792at2"/>
<proteinExistence type="inferred from homology"/>
<organism evidence="7 8">
    <name type="scientific">Planctomicrobium piriforme</name>
    <dbReference type="NCBI Taxonomy" id="1576369"/>
    <lineage>
        <taxon>Bacteria</taxon>
        <taxon>Pseudomonadati</taxon>
        <taxon>Planctomycetota</taxon>
        <taxon>Planctomycetia</taxon>
        <taxon>Planctomycetales</taxon>
        <taxon>Planctomycetaceae</taxon>
        <taxon>Planctomicrobium</taxon>
    </lineage>
</organism>
<reference evidence="8" key="1">
    <citation type="submission" date="2016-10" db="EMBL/GenBank/DDBJ databases">
        <authorList>
            <person name="Varghese N."/>
            <person name="Submissions S."/>
        </authorList>
    </citation>
    <scope>NUCLEOTIDE SEQUENCE [LARGE SCALE GENOMIC DNA]</scope>
    <source>
        <strain evidence="8">DSM 26348</strain>
    </source>
</reference>
<feature type="binding site" evidence="5">
    <location>
        <position position="105"/>
    </location>
    <ligand>
        <name>a divalent metal cation</name>
        <dbReference type="ChEBI" id="CHEBI:60240"/>
        <label>1</label>
    </ligand>
</feature>
<evidence type="ECO:0000256" key="6">
    <source>
        <dbReference type="SAM" id="MobiDB-lite"/>
    </source>
</evidence>
<dbReference type="EMBL" id="FOQD01000003">
    <property type="protein sequence ID" value="SFH87886.1"/>
    <property type="molecule type" value="Genomic_DNA"/>
</dbReference>
<evidence type="ECO:0000256" key="3">
    <source>
        <dbReference type="ARBA" id="ARBA00022112"/>
    </source>
</evidence>
<dbReference type="FunFam" id="3.40.1390.30:FF:000001">
    <property type="entry name" value="GTP cyclohydrolase 1 type 2"/>
    <property type="match status" value="1"/>
</dbReference>
<feature type="binding site" evidence="5">
    <location>
        <position position="66"/>
    </location>
    <ligand>
        <name>a divalent metal cation</name>
        <dbReference type="ChEBI" id="CHEBI:60240"/>
        <label>1</label>
    </ligand>
</feature>
<evidence type="ECO:0000256" key="2">
    <source>
        <dbReference type="ARBA" id="ARBA00011643"/>
    </source>
</evidence>
<evidence type="ECO:0000313" key="7">
    <source>
        <dbReference type="EMBL" id="SFH87886.1"/>
    </source>
</evidence>
<evidence type="ECO:0000256" key="1">
    <source>
        <dbReference type="ARBA" id="ARBA00006964"/>
    </source>
</evidence>
<dbReference type="RefSeq" id="WP_092048339.1">
    <property type="nucleotide sequence ID" value="NZ_FOQD01000003.1"/>
</dbReference>
<dbReference type="SUPFAM" id="SSF102705">
    <property type="entry name" value="NIF3 (NGG1p interacting factor 3)-like"/>
    <property type="match status" value="1"/>
</dbReference>
<dbReference type="InterPro" id="IPR002678">
    <property type="entry name" value="DUF34/NIF3"/>
</dbReference>
<feature type="binding site" evidence="5">
    <location>
        <position position="67"/>
    </location>
    <ligand>
        <name>a divalent metal cation</name>
        <dbReference type="ChEBI" id="CHEBI:60240"/>
        <label>1</label>
    </ligand>
</feature>
<dbReference type="GO" id="GO:0005737">
    <property type="term" value="C:cytoplasm"/>
    <property type="evidence" value="ECO:0007669"/>
    <property type="project" value="TreeGrafter"/>
</dbReference>
<dbReference type="NCBIfam" id="TIGR00486">
    <property type="entry name" value="YbgI_SA1388"/>
    <property type="match status" value="1"/>
</dbReference>
<feature type="region of interest" description="Disordered" evidence="6">
    <location>
        <begin position="126"/>
        <end position="145"/>
    </location>
</feature>
<comment type="similarity">
    <text evidence="1">Belongs to the GTP cyclohydrolase I type 2/NIF3 family.</text>
</comment>
<dbReference type="Gene3D" id="3.40.1390.30">
    <property type="entry name" value="NIF3 (NGG1p interacting factor 3)-like"/>
    <property type="match status" value="2"/>
</dbReference>
<keyword evidence="4 5" id="KW-0479">Metal-binding</keyword>
<accession>A0A1I3DMF9</accession>
<dbReference type="Pfam" id="PF01784">
    <property type="entry name" value="DUF34_NIF3"/>
    <property type="match status" value="1"/>
</dbReference>
<dbReference type="Proteomes" id="UP000199518">
    <property type="component" value="Unassembled WGS sequence"/>
</dbReference>
<feature type="binding site" evidence="5">
    <location>
        <position position="232"/>
    </location>
    <ligand>
        <name>a divalent metal cation</name>
        <dbReference type="ChEBI" id="CHEBI:60240"/>
        <label>1</label>
    </ligand>
</feature>
<dbReference type="PANTHER" id="PTHR13799:SF14">
    <property type="entry name" value="GTP CYCLOHYDROLASE 1 TYPE 2 HOMOLOG"/>
    <property type="match status" value="1"/>
</dbReference>
<gene>
    <name evidence="7" type="ORF">SAMN05421753_103322</name>
</gene>
<evidence type="ECO:0000256" key="5">
    <source>
        <dbReference type="PIRSR" id="PIRSR602678-1"/>
    </source>
</evidence>
<evidence type="ECO:0000256" key="4">
    <source>
        <dbReference type="ARBA" id="ARBA00022723"/>
    </source>
</evidence>
<evidence type="ECO:0000313" key="8">
    <source>
        <dbReference type="Proteomes" id="UP000199518"/>
    </source>
</evidence>
<feature type="binding site" evidence="5">
    <location>
        <position position="228"/>
    </location>
    <ligand>
        <name>a divalent metal cation</name>
        <dbReference type="ChEBI" id="CHEBI:60240"/>
        <label>1</label>
    </ligand>
</feature>
<dbReference type="STRING" id="1576369.SAMN05421753_103322"/>